<dbReference type="InterPro" id="IPR035412">
    <property type="entry name" value="Terminase_L_N"/>
</dbReference>
<name>A0A6J5N233_9CAUD</name>
<feature type="domain" description="Phage terminase large subunit C-terminal" evidence="2">
    <location>
        <begin position="237"/>
        <end position="375"/>
    </location>
</feature>
<dbReference type="InterPro" id="IPR052380">
    <property type="entry name" value="Viral_DNA_packaging_terminase"/>
</dbReference>
<evidence type="ECO:0000259" key="2">
    <source>
        <dbReference type="Pfam" id="PF17288"/>
    </source>
</evidence>
<gene>
    <name evidence="3" type="ORF">UFOVP600_13</name>
</gene>
<dbReference type="Pfam" id="PF04466">
    <property type="entry name" value="Terminase_3"/>
    <property type="match status" value="1"/>
</dbReference>
<dbReference type="Gene3D" id="3.40.50.300">
    <property type="entry name" value="P-loop containing nucleotide triphosphate hydrolases"/>
    <property type="match status" value="1"/>
</dbReference>
<feature type="domain" description="Phage terminase large subunit N-terminal" evidence="1">
    <location>
        <begin position="16"/>
        <end position="189"/>
    </location>
</feature>
<reference evidence="3" key="1">
    <citation type="submission" date="2020-04" db="EMBL/GenBank/DDBJ databases">
        <authorList>
            <person name="Chiriac C."/>
            <person name="Salcher M."/>
            <person name="Ghai R."/>
            <person name="Kavagutti S V."/>
        </authorList>
    </citation>
    <scope>NUCLEOTIDE SEQUENCE</scope>
</reference>
<sequence>MLIKTTAQTKIAKLKKRLRIVQGGTSSSKTFTILPFLIQYAIQKPKSEISVVSESIPHLKRGALKDFLKIMDWTGNLNHNNFNKSNLTYKFSNGSYIEFFSADQPDKLRGARRDILFINECNNVEFESYQQLAIRTKKFIYLDYNPTNEFWVHTELIGSDIADFTILTYLDNEALEPSIIKEIERAKDKALTSSYWDNWWKVYGLGQVGSLDGVIFEGWKQIDKIPEQAKLVGRGMDFGYTNDPTTLTDIYMYNNEYIFDERIYKTGLTNPDIWREFKALNMDNSIYTIADSAEPKSIQELTHLGMKIQGATKGADSIVFGIQKMQEVSFSVTSNSLNLIKELRSYNWATDKNGVKLNKPIDNHNHAIDGIRYFFNSKPKNKAPRSRLL</sequence>
<organism evidence="3">
    <name type="scientific">uncultured Caudovirales phage</name>
    <dbReference type="NCBI Taxonomy" id="2100421"/>
    <lineage>
        <taxon>Viruses</taxon>
        <taxon>Duplodnaviria</taxon>
        <taxon>Heunggongvirae</taxon>
        <taxon>Uroviricota</taxon>
        <taxon>Caudoviricetes</taxon>
        <taxon>Peduoviridae</taxon>
        <taxon>Maltschvirus</taxon>
        <taxon>Maltschvirus maltsch</taxon>
    </lineage>
</organism>
<proteinExistence type="predicted"/>
<dbReference type="InterPro" id="IPR027417">
    <property type="entry name" value="P-loop_NTPase"/>
</dbReference>
<accession>A0A6J5N233</accession>
<dbReference type="Pfam" id="PF17288">
    <property type="entry name" value="Terminase_3C"/>
    <property type="match status" value="1"/>
</dbReference>
<evidence type="ECO:0000259" key="1">
    <source>
        <dbReference type="Pfam" id="PF04466"/>
    </source>
</evidence>
<dbReference type="Gene3D" id="3.30.420.280">
    <property type="match status" value="1"/>
</dbReference>
<dbReference type="EMBL" id="LR796560">
    <property type="protein sequence ID" value="CAB4151350.1"/>
    <property type="molecule type" value="Genomic_DNA"/>
</dbReference>
<dbReference type="PANTHER" id="PTHR39184:SF1">
    <property type="entry name" value="PBSX PHAGE TERMINASE LARGE SUBUNIT"/>
    <property type="match status" value="1"/>
</dbReference>
<evidence type="ECO:0000313" key="3">
    <source>
        <dbReference type="EMBL" id="CAB4151350.1"/>
    </source>
</evidence>
<dbReference type="InterPro" id="IPR035413">
    <property type="entry name" value="Terminase_L_C"/>
</dbReference>
<protein>
    <submittedName>
        <fullName evidence="3">XtmB Phage terminase large subunit</fullName>
    </submittedName>
</protein>
<dbReference type="PANTHER" id="PTHR39184">
    <property type="match status" value="1"/>
</dbReference>